<dbReference type="InterPro" id="IPR008496">
    <property type="entry name" value="TMEM222/RTE1"/>
</dbReference>
<name>A0ABD1ZN78_9MARC</name>
<keyword evidence="1" id="KW-1133">Transmembrane helix</keyword>
<comment type="caution">
    <text evidence="2">The sequence shown here is derived from an EMBL/GenBank/DDBJ whole genome shotgun (WGS) entry which is preliminary data.</text>
</comment>
<accession>A0ABD1ZN78</accession>
<keyword evidence="3" id="KW-1185">Reference proteome</keyword>
<dbReference type="AlphaFoldDB" id="A0ABD1ZN78"/>
<protein>
    <submittedName>
        <fullName evidence="2">Uncharacterized protein</fullName>
    </submittedName>
</protein>
<dbReference type="PANTHER" id="PTHR20921">
    <property type="entry name" value="TRANSMEMBRANE PROTEIN 222"/>
    <property type="match status" value="1"/>
</dbReference>
<evidence type="ECO:0000313" key="2">
    <source>
        <dbReference type="EMBL" id="KAL2652906.1"/>
    </source>
</evidence>
<evidence type="ECO:0000256" key="1">
    <source>
        <dbReference type="SAM" id="Phobius"/>
    </source>
</evidence>
<dbReference type="PANTHER" id="PTHR20921:SF0">
    <property type="entry name" value="TRANSMEMBRANE PROTEIN 222"/>
    <property type="match status" value="1"/>
</dbReference>
<keyword evidence="1" id="KW-0812">Transmembrane</keyword>
<gene>
    <name evidence="2" type="ORF">R1flu_021034</name>
</gene>
<organism evidence="2 3">
    <name type="scientific">Riccia fluitans</name>
    <dbReference type="NCBI Taxonomy" id="41844"/>
    <lineage>
        <taxon>Eukaryota</taxon>
        <taxon>Viridiplantae</taxon>
        <taxon>Streptophyta</taxon>
        <taxon>Embryophyta</taxon>
        <taxon>Marchantiophyta</taxon>
        <taxon>Marchantiopsida</taxon>
        <taxon>Marchantiidae</taxon>
        <taxon>Marchantiales</taxon>
        <taxon>Ricciaceae</taxon>
        <taxon>Riccia</taxon>
    </lineage>
</organism>
<evidence type="ECO:0000313" key="3">
    <source>
        <dbReference type="Proteomes" id="UP001605036"/>
    </source>
</evidence>
<keyword evidence="1" id="KW-0472">Membrane</keyword>
<proteinExistence type="predicted"/>
<reference evidence="2 3" key="1">
    <citation type="submission" date="2024-09" db="EMBL/GenBank/DDBJ databases">
        <title>Chromosome-scale assembly of Riccia fluitans.</title>
        <authorList>
            <person name="Paukszto L."/>
            <person name="Sawicki J."/>
            <person name="Karawczyk K."/>
            <person name="Piernik-Szablinska J."/>
            <person name="Szczecinska M."/>
            <person name="Mazdziarz M."/>
        </authorList>
    </citation>
    <scope>NUCLEOTIDE SEQUENCE [LARGE SCALE GENOMIC DNA]</scope>
    <source>
        <strain evidence="2">Rf_01</strain>
        <tissue evidence="2">Aerial parts of the thallus</tissue>
    </source>
</reference>
<sequence>MFFVKSSQIFILGLYARSFLSEERDIPRNSVAASTGTVARNSSTIYAQVPGATEPSEFGLKIRLQHPAHFKGRMPPFVYDTEGVGEERELKQHNPSSVIPPVDPAKSRFPYCLVWTPLPVVAWLAPFVGHVGICREDGVILDFAGPFFVNVDNFAFGSTARYVRLDTDKCCFPPHLSGHSCEDGFAHSELGTGISWDDALRMGMHNYQHKSYNLFTCNCHSFTASCLNRLAYQGSIRWNTIDVAVLVLLRGRWVNYAAVLRSFGPFFVVMAVGLLIAGWPFLVGWAAFSGLLVGWFLIATYCMSDVIHC</sequence>
<dbReference type="Proteomes" id="UP001605036">
    <property type="component" value="Unassembled WGS sequence"/>
</dbReference>
<dbReference type="Pfam" id="PF05608">
    <property type="entry name" value="RTE1"/>
    <property type="match status" value="1"/>
</dbReference>
<feature type="transmembrane region" description="Helical" evidence="1">
    <location>
        <begin position="285"/>
        <end position="303"/>
    </location>
</feature>
<dbReference type="EMBL" id="JBHFFA010000001">
    <property type="protein sequence ID" value="KAL2652906.1"/>
    <property type="molecule type" value="Genomic_DNA"/>
</dbReference>